<name>A0ABQ8FDQ7_9FUNG</name>
<proteinExistence type="predicted"/>
<feature type="compositionally biased region" description="Low complexity" evidence="1">
    <location>
        <begin position="856"/>
        <end position="881"/>
    </location>
</feature>
<feature type="region of interest" description="Disordered" evidence="1">
    <location>
        <begin position="750"/>
        <end position="898"/>
    </location>
</feature>
<keyword evidence="3" id="KW-1185">Reference proteome</keyword>
<dbReference type="Proteomes" id="UP001648503">
    <property type="component" value="Unassembled WGS sequence"/>
</dbReference>
<comment type="caution">
    <text evidence="2">The sequence shown here is derived from an EMBL/GenBank/DDBJ whole genome shotgun (WGS) entry which is preliminary data.</text>
</comment>
<organism evidence="2 3">
    <name type="scientific">Batrachochytrium salamandrivorans</name>
    <dbReference type="NCBI Taxonomy" id="1357716"/>
    <lineage>
        <taxon>Eukaryota</taxon>
        <taxon>Fungi</taxon>
        <taxon>Fungi incertae sedis</taxon>
        <taxon>Chytridiomycota</taxon>
        <taxon>Chytridiomycota incertae sedis</taxon>
        <taxon>Chytridiomycetes</taxon>
        <taxon>Rhizophydiales</taxon>
        <taxon>Rhizophydiales incertae sedis</taxon>
        <taxon>Batrachochytrium</taxon>
    </lineage>
</organism>
<feature type="compositionally biased region" description="Low complexity" evidence="1">
    <location>
        <begin position="809"/>
        <end position="820"/>
    </location>
</feature>
<sequence length="1260" mass="134043">MAENGSQTLTHKKPSLFAKISKRFSSSSTSVAAGVTPALQSVPSSQQCSKDIVSASTDHIDLASHNTTTTKINRSSSIYSSRNTTNKSGTGISTSALEVIPRSSGGGTGVYGAILTTSSPVTDTFTIPSDTDRVHDGGGLYINRSMSGSAASLSASHTKAGSSALVLHALPEEREKSVETAQSTSVISKDPLLLRSAAQNDSSYKAVFAIDPKTQRASSVHSSIVETKHVQRAAHPLHAARDVSIGSSTSIQSSGSVHKDIPIQHQIRQVQHASIGLVAPTSSTSPVKSTKAKSYQYIENNTNGQAVVNKDLPLYSTDHMLTTSPISTLDFSEKTPTTQNTGDTLCKRNSINKDELLLCETSSSTNINSPIHVGDVVKEAHSHIIAADGRTAHRASMPPRLIHTRNTPSLTTATEMGNKTDTQASRQSPDRPSLPPSCSSSHIKLSKQSSSSQIHSTGEKGFGARVDQTGSSTSINNSNALSKLRHKPGFLVVSVNKTNNVPASPVHPAHSRVSGDNSTTTLGGLRSRSGSMSVKTHESTGDDLLAKLRVVVRTRLQSPNSQQTIQAESSMQSITDVEAQSPKGGARIRAKTWSAKVPGCNPYIFDGRLNTSIAGSGLMNAHAATNTSAIPASPFQQPIASIGAEKGPFLRGMTLAQLREAQVSTAGRPTLKSALDFTKMNLRAASTSSFPEGSMPAVGGLGAMSNTTTPAPRSAFAPSGGMTPPHPNAGRGSTSRLSYGLTTIAGRSLSESANGSLDQRPKTRPRNYSYTSSTSPMNPANSQSLVMPQSSLFDESGTPISTSESRLASGSSSNDSGVVSPTNSILRSGRLVTRGYDLSASAPSPRQNSVQRRMRSQTLNTSFTSSNSSNSSAIPNSPHISITKESPGEWGDIRDRNPAQISAPENHALLHASNSRIHTHTATLDPTSAFKASSSDFGTSLTHALGTSHQLSASQKRATLTAQHLYNVGLESIISQPTSPSGSTQGVHATHSERSSVCSTYSLVHPSMTTRSPLAAGVITAAATTDTDTHDSRQENDDSSGEESYLATCSSEASQNNHFQASLRLDSSLNSSRRSTSMYGDSISRSARQNTYTRHDNILNSKALSVSKSTPRYETLDSTAVVADEISDMHQDLCRRNNHHVAFNHIVDQHEDNIEVSFWPSVDSDSSGAQERLSTNFMIDDNHSDTSSIFNHETLLVRCFPRSSSGLCTLHPGWETEVFMDPRYNIWRRSILEALQQQMDYPLVMPVNLSAALTDDFGEN</sequence>
<feature type="compositionally biased region" description="Polar residues" evidence="1">
    <location>
        <begin position="468"/>
        <end position="480"/>
    </location>
</feature>
<feature type="region of interest" description="Disordered" evidence="1">
    <location>
        <begin position="698"/>
        <end position="736"/>
    </location>
</feature>
<feature type="compositionally biased region" description="Polar residues" evidence="1">
    <location>
        <begin position="404"/>
        <end position="427"/>
    </location>
</feature>
<accession>A0ABQ8FDQ7</accession>
<evidence type="ECO:0000256" key="1">
    <source>
        <dbReference type="SAM" id="MobiDB-lite"/>
    </source>
</evidence>
<feature type="region of interest" description="Disordered" evidence="1">
    <location>
        <begin position="388"/>
        <end position="480"/>
    </location>
</feature>
<feature type="compositionally biased region" description="Basic and acidic residues" evidence="1">
    <location>
        <begin position="1027"/>
        <end position="1036"/>
    </location>
</feature>
<feature type="compositionally biased region" description="Polar residues" evidence="1">
    <location>
        <begin position="766"/>
        <end position="808"/>
    </location>
</feature>
<feature type="compositionally biased region" description="Low complexity" evidence="1">
    <location>
        <begin position="518"/>
        <end position="531"/>
    </location>
</feature>
<dbReference type="EMBL" id="JAFCIX010000227">
    <property type="protein sequence ID" value="KAH6596486.1"/>
    <property type="molecule type" value="Genomic_DNA"/>
</dbReference>
<feature type="compositionally biased region" description="Polar residues" evidence="1">
    <location>
        <begin position="841"/>
        <end position="851"/>
    </location>
</feature>
<feature type="region of interest" description="Disordered" evidence="1">
    <location>
        <begin position="501"/>
        <end position="540"/>
    </location>
</feature>
<evidence type="ECO:0000313" key="2">
    <source>
        <dbReference type="EMBL" id="KAH6596486.1"/>
    </source>
</evidence>
<feature type="region of interest" description="Disordered" evidence="1">
    <location>
        <begin position="1022"/>
        <end position="1051"/>
    </location>
</feature>
<gene>
    <name evidence="2" type="ORF">BASA50_005190</name>
</gene>
<protein>
    <submittedName>
        <fullName evidence="2">Uncharacterized protein</fullName>
    </submittedName>
</protein>
<evidence type="ECO:0000313" key="3">
    <source>
        <dbReference type="Proteomes" id="UP001648503"/>
    </source>
</evidence>
<feature type="compositionally biased region" description="Low complexity" evidence="1">
    <location>
        <begin position="437"/>
        <end position="456"/>
    </location>
</feature>
<reference evidence="2 3" key="1">
    <citation type="submission" date="2021-02" db="EMBL/GenBank/DDBJ databases">
        <title>Variation within the Batrachochytrium salamandrivorans European outbreak.</title>
        <authorList>
            <person name="Kelly M."/>
            <person name="Pasmans F."/>
            <person name="Shea T.P."/>
            <person name="Munoz J.F."/>
            <person name="Carranza S."/>
            <person name="Cuomo C.A."/>
            <person name="Martel A."/>
        </authorList>
    </citation>
    <scope>NUCLEOTIDE SEQUENCE [LARGE SCALE GENOMIC DNA]</scope>
    <source>
        <strain evidence="2 3">AMFP18/2</strain>
    </source>
</reference>